<feature type="domain" description="C2H2-type" evidence="6">
    <location>
        <begin position="56"/>
        <end position="79"/>
    </location>
</feature>
<dbReference type="PANTHER" id="PTHR23205">
    <property type="entry name" value="SPLICING FACTOR 3A SUBUNIT 2"/>
    <property type="match status" value="1"/>
</dbReference>
<organism evidence="8 9">
    <name type="scientific">Debaryomyces fabryi</name>
    <dbReference type="NCBI Taxonomy" id="58627"/>
    <lineage>
        <taxon>Eukaryota</taxon>
        <taxon>Fungi</taxon>
        <taxon>Dikarya</taxon>
        <taxon>Ascomycota</taxon>
        <taxon>Saccharomycotina</taxon>
        <taxon>Pichiomycetes</taxon>
        <taxon>Debaryomycetaceae</taxon>
        <taxon>Debaryomyces</taxon>
    </lineage>
</organism>
<evidence type="ECO:0000259" key="7">
    <source>
        <dbReference type="Pfam" id="PF16835"/>
    </source>
</evidence>
<dbReference type="AlphaFoldDB" id="A0A0V1Q6S5"/>
<dbReference type="InterPro" id="IPR013087">
    <property type="entry name" value="Znf_C2H2_type"/>
</dbReference>
<keyword evidence="1" id="KW-0479">Metal-binding</keyword>
<dbReference type="GO" id="GO:0071013">
    <property type="term" value="C:catalytic step 2 spliceosome"/>
    <property type="evidence" value="ECO:0007669"/>
    <property type="project" value="TreeGrafter"/>
</dbReference>
<keyword evidence="3" id="KW-0862">Zinc</keyword>
<accession>A0A0V1Q6S5</accession>
<keyword evidence="4" id="KW-0539">Nucleus</keyword>
<evidence type="ECO:0000256" key="3">
    <source>
        <dbReference type="ARBA" id="ARBA00022833"/>
    </source>
</evidence>
<keyword evidence="2" id="KW-0863">Zinc-finger</keyword>
<comment type="caution">
    <text evidence="8">The sequence shown here is derived from an EMBL/GenBank/DDBJ whole genome shotgun (WGS) entry which is preliminary data.</text>
</comment>
<reference evidence="8 9" key="1">
    <citation type="submission" date="2015-11" db="EMBL/GenBank/DDBJ databases">
        <title>The genome of Debaryomyces fabryi.</title>
        <authorList>
            <person name="Tafer H."/>
            <person name="Lopandic K."/>
        </authorList>
    </citation>
    <scope>NUCLEOTIDE SEQUENCE [LARGE SCALE GENOMIC DNA]</scope>
    <source>
        <strain evidence="8 9">CBS 789</strain>
    </source>
</reference>
<evidence type="ECO:0000259" key="6">
    <source>
        <dbReference type="Pfam" id="PF12874"/>
    </source>
</evidence>
<dbReference type="Pfam" id="PF12874">
    <property type="entry name" value="zf-met"/>
    <property type="match status" value="1"/>
</dbReference>
<feature type="region of interest" description="Disordered" evidence="5">
    <location>
        <begin position="1"/>
        <end position="20"/>
    </location>
</feature>
<evidence type="ECO:0000313" key="9">
    <source>
        <dbReference type="Proteomes" id="UP000054251"/>
    </source>
</evidence>
<dbReference type="InterPro" id="IPR036236">
    <property type="entry name" value="Znf_C2H2_sf"/>
</dbReference>
<dbReference type="InterPro" id="IPR052092">
    <property type="entry name" value="SF3A2"/>
</dbReference>
<dbReference type="OrthoDB" id="10250970at2759"/>
<dbReference type="GO" id="GO:0008270">
    <property type="term" value="F:zinc ion binding"/>
    <property type="evidence" value="ECO:0007669"/>
    <property type="project" value="UniProtKB-KW"/>
</dbReference>
<dbReference type="PANTHER" id="PTHR23205:SF0">
    <property type="entry name" value="SPLICING FACTOR 3A SUBUNIT 2"/>
    <property type="match status" value="1"/>
</dbReference>
<dbReference type="Gene3D" id="2.60.40.2690">
    <property type="match status" value="1"/>
</dbReference>
<dbReference type="GO" id="GO:0005686">
    <property type="term" value="C:U2 snRNP"/>
    <property type="evidence" value="ECO:0007669"/>
    <property type="project" value="TreeGrafter"/>
</dbReference>
<evidence type="ECO:0000256" key="2">
    <source>
        <dbReference type="ARBA" id="ARBA00022771"/>
    </source>
</evidence>
<evidence type="ECO:0000256" key="5">
    <source>
        <dbReference type="SAM" id="MobiDB-lite"/>
    </source>
</evidence>
<keyword evidence="9" id="KW-1185">Reference proteome</keyword>
<dbReference type="InterPro" id="IPR031781">
    <property type="entry name" value="SF3A2_dom"/>
</dbReference>
<evidence type="ECO:0000256" key="4">
    <source>
        <dbReference type="ARBA" id="ARBA00023242"/>
    </source>
</evidence>
<gene>
    <name evidence="8" type="ORF">AC631_00065</name>
</gene>
<dbReference type="Pfam" id="PF16835">
    <property type="entry name" value="SF3A2"/>
    <property type="match status" value="1"/>
</dbReference>
<proteinExistence type="predicted"/>
<evidence type="ECO:0000313" key="8">
    <source>
        <dbReference type="EMBL" id="KSA04194.1"/>
    </source>
</evidence>
<dbReference type="GO" id="GO:0071004">
    <property type="term" value="C:U2-type prespliceosome"/>
    <property type="evidence" value="ECO:0007669"/>
    <property type="project" value="TreeGrafter"/>
</dbReference>
<dbReference type="SUPFAM" id="SSF57667">
    <property type="entry name" value="beta-beta-alpha zinc fingers"/>
    <property type="match status" value="1"/>
</dbReference>
<feature type="compositionally biased region" description="Polar residues" evidence="5">
    <location>
        <begin position="1"/>
        <end position="11"/>
    </location>
</feature>
<dbReference type="RefSeq" id="XP_015470296.1">
    <property type="nucleotide sequence ID" value="XM_015608895.1"/>
</dbReference>
<protein>
    <submittedName>
        <fullName evidence="8">Uncharacterized protein</fullName>
    </submittedName>
</protein>
<dbReference type="GeneID" id="26837074"/>
<evidence type="ECO:0000256" key="1">
    <source>
        <dbReference type="ARBA" id="ARBA00022723"/>
    </source>
</evidence>
<dbReference type="EMBL" id="LMYN01000001">
    <property type="protein sequence ID" value="KSA04194.1"/>
    <property type="molecule type" value="Genomic_DNA"/>
</dbReference>
<dbReference type="Proteomes" id="UP000054251">
    <property type="component" value="Unassembled WGS sequence"/>
</dbReference>
<dbReference type="GO" id="GO:0000245">
    <property type="term" value="P:spliceosomal complex assembly"/>
    <property type="evidence" value="ECO:0007669"/>
    <property type="project" value="TreeGrafter"/>
</dbReference>
<feature type="domain" description="SF3A2" evidence="7">
    <location>
        <begin position="123"/>
        <end position="241"/>
    </location>
</feature>
<name>A0A0V1Q6S5_9ASCO</name>
<sequence>MDYSNRVNSKKGSGGVADVQETKVHTKRRLKELLTTQVLDLDSDPYVFRNHLGLLECRLCLTTHVSESSYISHIGGRKHQMNLEKRKILDEKYSKNQQGTNSSTSNASIISINNTPKRSWTKIGRPAFKVTKIRDAETLQMGLLINAKYPNAIAEEPFFRIMSYYELSTKNQNVALSYVHKEAHDKDDADPNNWQYLVITAEPYENICFAIPNNKEIDKPAVLGQMSNTFWWYWDEDTKDFFLQFMYK</sequence>